<proteinExistence type="predicted"/>
<accession>A0ABX0XW71</accession>
<evidence type="ECO:0000259" key="4">
    <source>
        <dbReference type="Pfam" id="PF14257"/>
    </source>
</evidence>
<feature type="domain" description="DUF4349" evidence="4">
    <location>
        <begin position="86"/>
        <end position="298"/>
    </location>
</feature>
<evidence type="ECO:0000313" key="5">
    <source>
        <dbReference type="EMBL" id="NJC69470.1"/>
    </source>
</evidence>
<keyword evidence="2" id="KW-0812">Transmembrane</keyword>
<dbReference type="RefSeq" id="WP_167924331.1">
    <property type="nucleotide sequence ID" value="NZ_JAATVY010000003.1"/>
</dbReference>
<name>A0ABX0XW71_9ACTN</name>
<dbReference type="InterPro" id="IPR025645">
    <property type="entry name" value="DUF4349"/>
</dbReference>
<evidence type="ECO:0000256" key="2">
    <source>
        <dbReference type="SAM" id="Phobius"/>
    </source>
</evidence>
<sequence length="314" mass="32162">MSVLNPSGRLIAAALASTTVIVITAGCSASSSSGSTSNAGAQRQPAAAGGDRVASGAGPMAQEPAHGGTAGKPGADPPAQLATDSRALIFTGTVTIRVSDVGRAAADVSALATSAGGFVGGDDRTSDKDRSQARLTLRVPSARFTGVVDGVSKLGANGRDESRQLSTEDVTDQVTDLNARIATGQASVDRVRELLAKAQNIGDIVSLESELSRREADLESLKSRKSKLDDLTTLSTLTAVILGPQAAAKAPAHRSATGFSAGFERGWHAFAGSLRILLTVLGALLPWLLGLGLPALAALWAVRRLRRPRPRTAE</sequence>
<evidence type="ECO:0000256" key="1">
    <source>
        <dbReference type="SAM" id="MobiDB-lite"/>
    </source>
</evidence>
<evidence type="ECO:0000313" key="6">
    <source>
        <dbReference type="Proteomes" id="UP000722989"/>
    </source>
</evidence>
<dbReference type="EMBL" id="JAATVY010000003">
    <property type="protein sequence ID" value="NJC69470.1"/>
    <property type="molecule type" value="Genomic_DNA"/>
</dbReference>
<feature type="region of interest" description="Disordered" evidence="1">
    <location>
        <begin position="29"/>
        <end position="80"/>
    </location>
</feature>
<feature type="signal peptide" evidence="3">
    <location>
        <begin position="1"/>
        <end position="25"/>
    </location>
</feature>
<gene>
    <name evidence="5" type="ORF">HC031_07010</name>
</gene>
<keyword evidence="2" id="KW-0472">Membrane</keyword>
<dbReference type="Proteomes" id="UP000722989">
    <property type="component" value="Unassembled WGS sequence"/>
</dbReference>
<feature type="compositionally biased region" description="Low complexity" evidence="1">
    <location>
        <begin position="29"/>
        <end position="50"/>
    </location>
</feature>
<dbReference type="Pfam" id="PF14257">
    <property type="entry name" value="DUF4349"/>
    <property type="match status" value="1"/>
</dbReference>
<evidence type="ECO:0000256" key="3">
    <source>
        <dbReference type="SAM" id="SignalP"/>
    </source>
</evidence>
<reference evidence="5 6" key="1">
    <citation type="submission" date="2020-03" db="EMBL/GenBank/DDBJ databases">
        <title>WGS of the type strain of Planosporangium spp.</title>
        <authorList>
            <person name="Thawai C."/>
        </authorList>
    </citation>
    <scope>NUCLEOTIDE SEQUENCE [LARGE SCALE GENOMIC DNA]</scope>
    <source>
        <strain evidence="5 6">TBRC 5610</strain>
    </source>
</reference>
<keyword evidence="2" id="KW-1133">Transmembrane helix</keyword>
<feature type="chain" id="PRO_5045853849" evidence="3">
    <location>
        <begin position="26"/>
        <end position="314"/>
    </location>
</feature>
<keyword evidence="6" id="KW-1185">Reference proteome</keyword>
<organism evidence="5 6">
    <name type="scientific">Planosporangium thailandense</name>
    <dbReference type="NCBI Taxonomy" id="765197"/>
    <lineage>
        <taxon>Bacteria</taxon>
        <taxon>Bacillati</taxon>
        <taxon>Actinomycetota</taxon>
        <taxon>Actinomycetes</taxon>
        <taxon>Micromonosporales</taxon>
        <taxon>Micromonosporaceae</taxon>
        <taxon>Planosporangium</taxon>
    </lineage>
</organism>
<keyword evidence="3" id="KW-0732">Signal</keyword>
<protein>
    <submittedName>
        <fullName evidence="5">DUF4349 domain-containing protein</fullName>
    </submittedName>
</protein>
<comment type="caution">
    <text evidence="5">The sequence shown here is derived from an EMBL/GenBank/DDBJ whole genome shotgun (WGS) entry which is preliminary data.</text>
</comment>
<feature type="transmembrane region" description="Helical" evidence="2">
    <location>
        <begin position="276"/>
        <end position="302"/>
    </location>
</feature>